<reference evidence="10" key="1">
    <citation type="submission" date="2025-08" db="UniProtKB">
        <authorList>
            <consortium name="RefSeq"/>
        </authorList>
    </citation>
    <scope>IDENTIFICATION</scope>
    <source>
        <tissue evidence="10">Gonads</tissue>
    </source>
</reference>
<keyword evidence="5" id="KW-1133">Transmembrane helix</keyword>
<keyword evidence="2" id="KW-0106">Calcium</keyword>
<dbReference type="InterPro" id="IPR000742">
    <property type="entry name" value="EGF"/>
</dbReference>
<dbReference type="AlphaFoldDB" id="A0A1S3K3F9"/>
<evidence type="ECO:0000256" key="1">
    <source>
        <dbReference type="ARBA" id="ARBA00022729"/>
    </source>
</evidence>
<dbReference type="GO" id="GO:0009986">
    <property type="term" value="C:cell surface"/>
    <property type="evidence" value="ECO:0007669"/>
    <property type="project" value="TreeGrafter"/>
</dbReference>
<name>A0A1S3K3F9_LINAN</name>
<feature type="transmembrane region" description="Helical" evidence="5">
    <location>
        <begin position="787"/>
        <end position="810"/>
    </location>
</feature>
<protein>
    <submittedName>
        <fullName evidence="10">Uncharacterized protein LOC106178357</fullName>
    </submittedName>
</protein>
<proteinExistence type="predicted"/>
<feature type="signal peptide" evidence="6">
    <location>
        <begin position="1"/>
        <end position="27"/>
    </location>
</feature>
<dbReference type="STRING" id="7574.A0A1S3K3F9"/>
<dbReference type="PROSITE" id="PS01186">
    <property type="entry name" value="EGF_2"/>
    <property type="match status" value="2"/>
</dbReference>
<dbReference type="RefSeq" id="XP_013416954.1">
    <property type="nucleotide sequence ID" value="XM_013561500.1"/>
</dbReference>
<dbReference type="SMART" id="SM00181">
    <property type="entry name" value="EGF"/>
    <property type="match status" value="3"/>
</dbReference>
<keyword evidence="1 6" id="KW-0732">Signal</keyword>
<dbReference type="GO" id="GO:0005576">
    <property type="term" value="C:extracellular region"/>
    <property type="evidence" value="ECO:0007669"/>
    <property type="project" value="TreeGrafter"/>
</dbReference>
<feature type="domain" description="EGF-like" evidence="7">
    <location>
        <begin position="445"/>
        <end position="478"/>
    </location>
</feature>
<dbReference type="Proteomes" id="UP000085678">
    <property type="component" value="Unplaced"/>
</dbReference>
<feature type="disulfide bond" evidence="4">
    <location>
        <begin position="110"/>
        <end position="119"/>
    </location>
</feature>
<evidence type="ECO:0000256" key="2">
    <source>
        <dbReference type="ARBA" id="ARBA00022837"/>
    </source>
</evidence>
<keyword evidence="5" id="KW-0472">Membrane</keyword>
<feature type="chain" id="PRO_5010255487" evidence="6">
    <location>
        <begin position="28"/>
        <end position="908"/>
    </location>
</feature>
<evidence type="ECO:0000313" key="9">
    <source>
        <dbReference type="Proteomes" id="UP000085678"/>
    </source>
</evidence>
<dbReference type="GO" id="GO:0005102">
    <property type="term" value="F:signaling receptor binding"/>
    <property type="evidence" value="ECO:0007669"/>
    <property type="project" value="TreeGrafter"/>
</dbReference>
<feature type="disulfide bond" evidence="4">
    <location>
        <begin position="468"/>
        <end position="477"/>
    </location>
</feature>
<keyword evidence="5" id="KW-0812">Transmembrane</keyword>
<dbReference type="InParanoid" id="A0A1S3K3F9"/>
<accession>A0A1S3K3F9</accession>
<evidence type="ECO:0000256" key="4">
    <source>
        <dbReference type="PROSITE-ProRule" id="PRU00076"/>
    </source>
</evidence>
<comment type="caution">
    <text evidence="4">Lacks conserved residue(s) required for the propagation of feature annotation.</text>
</comment>
<evidence type="ECO:0000313" key="10">
    <source>
        <dbReference type="RefSeq" id="XP_013416954.1"/>
    </source>
</evidence>
<evidence type="ECO:0000256" key="5">
    <source>
        <dbReference type="SAM" id="Phobius"/>
    </source>
</evidence>
<dbReference type="InterPro" id="IPR050969">
    <property type="entry name" value="Dev_Signal_Modulators"/>
</dbReference>
<dbReference type="KEGG" id="lak:106178357"/>
<dbReference type="GeneID" id="106178357"/>
<dbReference type="Gene3D" id="2.10.25.10">
    <property type="entry name" value="Laminin"/>
    <property type="match status" value="1"/>
</dbReference>
<dbReference type="PROSITE" id="PS00022">
    <property type="entry name" value="EGF_1"/>
    <property type="match status" value="3"/>
</dbReference>
<gene>
    <name evidence="10" type="primary">LOC106178357</name>
</gene>
<keyword evidence="9" id="KW-1185">Reference proteome</keyword>
<dbReference type="PROSITE" id="PS50026">
    <property type="entry name" value="EGF_3"/>
    <property type="match status" value="2"/>
</dbReference>
<keyword evidence="3 4" id="KW-1015">Disulfide bond</keyword>
<evidence type="ECO:0000259" key="7">
    <source>
        <dbReference type="PROSITE" id="PS50026"/>
    </source>
</evidence>
<feature type="domain" description="EGF-like" evidence="7">
    <location>
        <begin position="88"/>
        <end position="120"/>
    </location>
</feature>
<dbReference type="PANTHER" id="PTHR14949">
    <property type="entry name" value="EGF-LIKE-DOMAIN, MULTIPLE 7, 8"/>
    <property type="match status" value="1"/>
</dbReference>
<keyword evidence="4" id="KW-0245">EGF-like domain</keyword>
<feature type="disulfide bond" evidence="4">
    <location>
        <begin position="92"/>
        <end position="102"/>
    </location>
</feature>
<dbReference type="OrthoDB" id="6054340at2759"/>
<sequence length="908" mass="100891">MAYHMLMFCSFHVVIFIIFNFATTALGNGVNVCTYTSVGTRTASYQDRYYCGVWGWSRCARTRYYTKTFTNYYYKCCPGWKKINGQCVDPICSPNCQNGGTCMRPNYCRCPATHYGSHCQYSQCSWKFPCYPGTCSSGTNCRCTPGFGGAHCGNIISASQSPTIMSCKATMSDRTGSRDHLEAVASCPSKTTVYVKKQDWNHMRIEWSSRYKLTTAPTRPSYIRGILLGIVGGSAHLRWHSQDGRYLFAQTLPCKNGDSENKPNQGNSSCTVEYSFPRHTLEHGDRLEVGISSKNGGYKAVFNTDTNSVTNNVIKGQEATRNFTYIFDFEEPKHICRDLGKCPEKDSDLMTYVAKNETQPQLEIQWANWIDVTSGIEKYVYTIIRGTIQGGSPVHTGEWRSGNPWPIYIVNTGTYAVLLKVVDKAGNEATVKKEINVADHLPTISPNFCHSQNCYPGFCVPDTGNCICTAGFSGDNCNTISGAIQDPTIKTIQIMLSANDSAPFVYENAAEESNVINLYTNKLDLADLKLSWDAAYRMIGDLPSWPPFVSDFKLGLVSSKAEIEIESVGGSAKKEATLDCLKADTSLESFVSCSQTHRLSGSRKDRDKLKIALKASNGGHKIVSGQNVKYQGKTVQRQINIHYDTEPPYYNCAAGTGKCEDEELKVAVGQQISVTKKEILLTISWGDNWKDTLSGIANYHYFIYTYLSTKETGLGQAPLANGSWTAGDRFPIYDVKSDKAAFTVVLQVQDKAGNNIRVRRDIDLTSPRVSALLGNGPSDQGEDKSGLLTLPIFFMILAVIVVGLGAVAVVRRRRGHPWLWKDEKLKFWRPKNRQGNETVGYNNYTYDVDEDQGIYYESEAFGRSVEISSSHIVLGDTLCNGHFAIIRHAEWTPDRQNSMAVIAKVLKG</sequence>
<evidence type="ECO:0000259" key="8">
    <source>
        <dbReference type="PROSITE" id="PS51041"/>
    </source>
</evidence>
<evidence type="ECO:0000256" key="6">
    <source>
        <dbReference type="SAM" id="SignalP"/>
    </source>
</evidence>
<dbReference type="PROSITE" id="PS51041">
    <property type="entry name" value="EMI"/>
    <property type="match status" value="1"/>
</dbReference>
<feature type="domain" description="EMI" evidence="8">
    <location>
        <begin position="29"/>
        <end position="89"/>
    </location>
</feature>
<organism evidence="9 10">
    <name type="scientific">Lingula anatina</name>
    <name type="common">Brachiopod</name>
    <name type="synonym">Lingula unguis</name>
    <dbReference type="NCBI Taxonomy" id="7574"/>
    <lineage>
        <taxon>Eukaryota</taxon>
        <taxon>Metazoa</taxon>
        <taxon>Spiralia</taxon>
        <taxon>Lophotrochozoa</taxon>
        <taxon>Brachiopoda</taxon>
        <taxon>Linguliformea</taxon>
        <taxon>Lingulata</taxon>
        <taxon>Lingulida</taxon>
        <taxon>Linguloidea</taxon>
        <taxon>Lingulidae</taxon>
        <taxon>Lingula</taxon>
    </lineage>
</organism>
<dbReference type="InterPro" id="IPR011489">
    <property type="entry name" value="EMI_domain"/>
</dbReference>
<dbReference type="PANTHER" id="PTHR14949:SF56">
    <property type="entry name" value="EGF-LIKE-DOMAIN, MULTIPLE 7"/>
    <property type="match status" value="1"/>
</dbReference>
<evidence type="ECO:0000256" key="3">
    <source>
        <dbReference type="ARBA" id="ARBA00023157"/>
    </source>
</evidence>
<feature type="disulfide bond" evidence="4">
    <location>
        <begin position="449"/>
        <end position="459"/>
    </location>
</feature>